<evidence type="ECO:0000259" key="6">
    <source>
        <dbReference type="PROSITE" id="PS50110"/>
    </source>
</evidence>
<dbReference type="EMBL" id="CAEZVK010000001">
    <property type="protein sequence ID" value="CAB4620887.1"/>
    <property type="molecule type" value="Genomic_DNA"/>
</dbReference>
<dbReference type="Gene3D" id="6.10.250.690">
    <property type="match status" value="1"/>
</dbReference>
<dbReference type="Gene3D" id="3.40.50.2300">
    <property type="match status" value="1"/>
</dbReference>
<dbReference type="GO" id="GO:0005829">
    <property type="term" value="C:cytosol"/>
    <property type="evidence" value="ECO:0007669"/>
    <property type="project" value="TreeGrafter"/>
</dbReference>
<keyword evidence="2" id="KW-0902">Two-component regulatory system</keyword>
<evidence type="ECO:0000256" key="2">
    <source>
        <dbReference type="ARBA" id="ARBA00023012"/>
    </source>
</evidence>
<dbReference type="SMART" id="SM00448">
    <property type="entry name" value="REC"/>
    <property type="match status" value="1"/>
</dbReference>
<dbReference type="GO" id="GO:0006355">
    <property type="term" value="P:regulation of DNA-templated transcription"/>
    <property type="evidence" value="ECO:0007669"/>
    <property type="project" value="InterPro"/>
</dbReference>
<dbReference type="InterPro" id="IPR036388">
    <property type="entry name" value="WH-like_DNA-bd_sf"/>
</dbReference>
<dbReference type="EMBL" id="CAFBNA010000006">
    <property type="protein sequence ID" value="CAB4920290.1"/>
    <property type="molecule type" value="Genomic_DNA"/>
</dbReference>
<dbReference type="CDD" id="cd00383">
    <property type="entry name" value="trans_reg_C"/>
    <property type="match status" value="1"/>
</dbReference>
<dbReference type="Gene3D" id="1.10.10.10">
    <property type="entry name" value="Winged helix-like DNA-binding domain superfamily/Winged helix DNA-binding domain"/>
    <property type="match status" value="1"/>
</dbReference>
<dbReference type="EMBL" id="CAEZUO010000018">
    <property type="protein sequence ID" value="CAB4601028.1"/>
    <property type="molecule type" value="Genomic_DNA"/>
</dbReference>
<name>A0A6J6GWJ7_9ZZZZ</name>
<keyword evidence="5" id="KW-0804">Transcription</keyword>
<organism evidence="8">
    <name type="scientific">freshwater metagenome</name>
    <dbReference type="NCBI Taxonomy" id="449393"/>
    <lineage>
        <taxon>unclassified sequences</taxon>
        <taxon>metagenomes</taxon>
        <taxon>ecological metagenomes</taxon>
    </lineage>
</organism>
<dbReference type="PROSITE" id="PS51755">
    <property type="entry name" value="OMPR_PHOB"/>
    <property type="match status" value="1"/>
</dbReference>
<dbReference type="PANTHER" id="PTHR48111:SF36">
    <property type="entry name" value="TRANSCRIPTIONAL REGULATORY PROTEIN CUTR"/>
    <property type="match status" value="1"/>
</dbReference>
<dbReference type="InterPro" id="IPR039420">
    <property type="entry name" value="WalR-like"/>
</dbReference>
<evidence type="ECO:0000256" key="5">
    <source>
        <dbReference type="ARBA" id="ARBA00023163"/>
    </source>
</evidence>
<feature type="domain" description="OmpR/PhoB-type" evidence="7">
    <location>
        <begin position="151"/>
        <end position="249"/>
    </location>
</feature>
<dbReference type="Pfam" id="PF00072">
    <property type="entry name" value="Response_reg"/>
    <property type="match status" value="1"/>
</dbReference>
<dbReference type="FunFam" id="3.40.50.2300:FF:000001">
    <property type="entry name" value="DNA-binding response regulator PhoB"/>
    <property type="match status" value="1"/>
</dbReference>
<dbReference type="SUPFAM" id="SSF52172">
    <property type="entry name" value="CheY-like"/>
    <property type="match status" value="1"/>
</dbReference>
<dbReference type="InterPro" id="IPR001789">
    <property type="entry name" value="Sig_transdc_resp-reg_receiver"/>
</dbReference>
<evidence type="ECO:0000313" key="10">
    <source>
        <dbReference type="EMBL" id="CAB4920290.1"/>
    </source>
</evidence>
<proteinExistence type="predicted"/>
<dbReference type="InterPro" id="IPR001867">
    <property type="entry name" value="OmpR/PhoB-type_DNA-bd"/>
</dbReference>
<dbReference type="GO" id="GO:0032993">
    <property type="term" value="C:protein-DNA complex"/>
    <property type="evidence" value="ECO:0007669"/>
    <property type="project" value="TreeGrafter"/>
</dbReference>
<keyword evidence="4" id="KW-0238">DNA-binding</keyword>
<gene>
    <name evidence="8" type="ORF">UFOPK1827_00595</name>
    <name evidence="9" type="ORF">UFOPK2000_00005</name>
    <name evidence="10" type="ORF">UFOPK3708_00221</name>
</gene>
<dbReference type="AlphaFoldDB" id="A0A6J6GWJ7"/>
<evidence type="ECO:0000256" key="4">
    <source>
        <dbReference type="ARBA" id="ARBA00023125"/>
    </source>
</evidence>
<dbReference type="InterPro" id="IPR011006">
    <property type="entry name" value="CheY-like_superfamily"/>
</dbReference>
<sequence>MSPVAIAASLAQSARGRGVWGGTVNAVRVLVVDDEVDLAEAVARGLRREGYAVDVSNDGADALDKIMVNTYDLLCLDITMPGIDGREVCRRVRLEADPQPRILMLTARDGLEDRVAGLDDGADDYLVKPFAFPELLARVRSLLRRDSRAVSSVTVVGELEIDDARHEATRGSRRLDLTAKEFALLRYFMLHAGEVISQETLLEHVWDEHADPFTNTVRVTVGTLRRKVSIDDETPLIETVIGSGYRLLDP</sequence>
<feature type="domain" description="Response regulatory" evidence="6">
    <location>
        <begin position="28"/>
        <end position="143"/>
    </location>
</feature>
<dbReference type="GO" id="GO:0000156">
    <property type="term" value="F:phosphorelay response regulator activity"/>
    <property type="evidence" value="ECO:0007669"/>
    <property type="project" value="TreeGrafter"/>
</dbReference>
<dbReference type="PANTHER" id="PTHR48111">
    <property type="entry name" value="REGULATOR OF RPOS"/>
    <property type="match status" value="1"/>
</dbReference>
<dbReference type="SMART" id="SM00862">
    <property type="entry name" value="Trans_reg_C"/>
    <property type="match status" value="1"/>
</dbReference>
<evidence type="ECO:0000256" key="1">
    <source>
        <dbReference type="ARBA" id="ARBA00022553"/>
    </source>
</evidence>
<keyword evidence="1" id="KW-0597">Phosphoprotein</keyword>
<protein>
    <submittedName>
        <fullName evidence="8">Unannotated protein</fullName>
    </submittedName>
</protein>
<evidence type="ECO:0000259" key="7">
    <source>
        <dbReference type="PROSITE" id="PS51755"/>
    </source>
</evidence>
<keyword evidence="3" id="KW-0805">Transcription regulation</keyword>
<reference evidence="8" key="1">
    <citation type="submission" date="2020-05" db="EMBL/GenBank/DDBJ databases">
        <authorList>
            <person name="Chiriac C."/>
            <person name="Salcher M."/>
            <person name="Ghai R."/>
            <person name="Kavagutti S V."/>
        </authorList>
    </citation>
    <scope>NUCLEOTIDE SEQUENCE</scope>
</reference>
<dbReference type="GO" id="GO:0000976">
    <property type="term" value="F:transcription cis-regulatory region binding"/>
    <property type="evidence" value="ECO:0007669"/>
    <property type="project" value="TreeGrafter"/>
</dbReference>
<evidence type="ECO:0000313" key="9">
    <source>
        <dbReference type="EMBL" id="CAB4620887.1"/>
    </source>
</evidence>
<evidence type="ECO:0000256" key="3">
    <source>
        <dbReference type="ARBA" id="ARBA00023015"/>
    </source>
</evidence>
<dbReference type="Pfam" id="PF00486">
    <property type="entry name" value="Trans_reg_C"/>
    <property type="match status" value="1"/>
</dbReference>
<dbReference type="CDD" id="cd19935">
    <property type="entry name" value="REC_OmpR_CusR-like"/>
    <property type="match status" value="1"/>
</dbReference>
<dbReference type="PROSITE" id="PS50110">
    <property type="entry name" value="RESPONSE_REGULATORY"/>
    <property type="match status" value="1"/>
</dbReference>
<accession>A0A6J6GWJ7</accession>
<evidence type="ECO:0000313" key="8">
    <source>
        <dbReference type="EMBL" id="CAB4601028.1"/>
    </source>
</evidence>